<evidence type="ECO:0000256" key="8">
    <source>
        <dbReference type="SAM" id="SignalP"/>
    </source>
</evidence>
<dbReference type="GeneTree" id="ENSGT00940000175786"/>
<sequence>MQEAHAGSCPIACELLCCLSLCSAGEDATMPEASSLHLTLYSRSLCCHVRSASTSIVLYYLGSSLLVLALMVTSLITGRNFCGLVASEQLSRGQQIFDVTSNMLLLVMMTFSSIFALVGLCKGSPHHMVPLIVLLFLDLGLTVMSTFSSSWGLPGTPSYEESEKTYLTTQRELDPRIVAHFSLAFGVLFVLYLLMKVFMVNTLLRCYFVMKAEAQERPVCEKSVLVDLPSYEEALKLPSKDPALAILGP</sequence>
<reference evidence="9" key="2">
    <citation type="submission" date="2025-09" db="UniProtKB">
        <authorList>
            <consortium name="Ensembl"/>
        </authorList>
    </citation>
    <scope>IDENTIFICATION</scope>
</reference>
<evidence type="ECO:0000256" key="2">
    <source>
        <dbReference type="ARBA" id="ARBA00010076"/>
    </source>
</evidence>
<evidence type="ECO:0000256" key="3">
    <source>
        <dbReference type="ARBA" id="ARBA00022448"/>
    </source>
</evidence>
<protein>
    <submittedName>
        <fullName evidence="9">Lysosomal protein transmembrane 5</fullName>
    </submittedName>
</protein>
<comment type="similarity">
    <text evidence="2">Belongs to the LAPTM4/LAPTM5 transporter family.</text>
</comment>
<feature type="transmembrane region" description="Helical" evidence="7">
    <location>
        <begin position="57"/>
        <end position="76"/>
    </location>
</feature>
<keyword evidence="8" id="KW-0732">Signal</keyword>
<reference evidence="9" key="1">
    <citation type="submission" date="2025-08" db="UniProtKB">
        <authorList>
            <consortium name="Ensembl"/>
        </authorList>
    </citation>
    <scope>IDENTIFICATION</scope>
</reference>
<dbReference type="InterPro" id="IPR004687">
    <property type="entry name" value="LAPTM4/5"/>
</dbReference>
<feature type="transmembrane region" description="Helical" evidence="7">
    <location>
        <begin position="96"/>
        <end position="121"/>
    </location>
</feature>
<dbReference type="AlphaFoldDB" id="A0A3B3SE47"/>
<dbReference type="PANTHER" id="PTHR12479:SF2">
    <property type="entry name" value="LYSOSOMAL-ASSOCIATED TRANSMEMBRANE PROTEIN 5"/>
    <property type="match status" value="1"/>
</dbReference>
<dbReference type="GO" id="GO:0012505">
    <property type="term" value="C:endomembrane system"/>
    <property type="evidence" value="ECO:0007669"/>
    <property type="project" value="UniProtKB-SubCell"/>
</dbReference>
<evidence type="ECO:0000256" key="5">
    <source>
        <dbReference type="ARBA" id="ARBA00022989"/>
    </source>
</evidence>
<dbReference type="InterPro" id="IPR051115">
    <property type="entry name" value="LAPTM_transporter"/>
</dbReference>
<dbReference type="CTD" id="7805"/>
<dbReference type="GO" id="GO:0005765">
    <property type="term" value="C:lysosomal membrane"/>
    <property type="evidence" value="ECO:0007669"/>
    <property type="project" value="TreeGrafter"/>
</dbReference>
<evidence type="ECO:0000256" key="7">
    <source>
        <dbReference type="SAM" id="Phobius"/>
    </source>
</evidence>
<feature type="signal peptide" evidence="8">
    <location>
        <begin position="1"/>
        <end position="24"/>
    </location>
</feature>
<name>A0A3B3SE47_9TELE</name>
<proteinExistence type="inferred from homology"/>
<evidence type="ECO:0000256" key="4">
    <source>
        <dbReference type="ARBA" id="ARBA00022692"/>
    </source>
</evidence>
<accession>A0A3B3SE47</accession>
<keyword evidence="10" id="KW-1185">Reference proteome</keyword>
<comment type="subcellular location">
    <subcellularLocation>
        <location evidence="1">Endomembrane system</location>
        <topology evidence="1">Multi-pass membrane protein</topology>
    </subcellularLocation>
</comment>
<keyword evidence="5 7" id="KW-1133">Transmembrane helix</keyword>
<feature type="chain" id="PRO_5017411010" evidence="8">
    <location>
        <begin position="25"/>
        <end position="249"/>
    </location>
</feature>
<keyword evidence="4 7" id="KW-0812">Transmembrane</keyword>
<dbReference type="OrthoDB" id="8733516at2759"/>
<keyword evidence="3" id="KW-0813">Transport</keyword>
<organism evidence="9 10">
    <name type="scientific">Paramormyrops kingsleyae</name>
    <dbReference type="NCBI Taxonomy" id="1676925"/>
    <lineage>
        <taxon>Eukaryota</taxon>
        <taxon>Metazoa</taxon>
        <taxon>Chordata</taxon>
        <taxon>Craniata</taxon>
        <taxon>Vertebrata</taxon>
        <taxon>Euteleostomi</taxon>
        <taxon>Actinopterygii</taxon>
        <taxon>Neopterygii</taxon>
        <taxon>Teleostei</taxon>
        <taxon>Osteoglossocephala</taxon>
        <taxon>Osteoglossomorpha</taxon>
        <taxon>Osteoglossiformes</taxon>
        <taxon>Mormyridae</taxon>
        <taxon>Paramormyrops</taxon>
    </lineage>
</organism>
<evidence type="ECO:0000313" key="10">
    <source>
        <dbReference type="Proteomes" id="UP000261540"/>
    </source>
</evidence>
<keyword evidence="6 7" id="KW-0472">Membrane</keyword>
<feature type="transmembrane region" description="Helical" evidence="7">
    <location>
        <begin position="128"/>
        <end position="147"/>
    </location>
</feature>
<feature type="transmembrane region" description="Helical" evidence="7">
    <location>
        <begin position="177"/>
        <end position="195"/>
    </location>
</feature>
<dbReference type="KEGG" id="pki:111839649"/>
<evidence type="ECO:0000256" key="1">
    <source>
        <dbReference type="ARBA" id="ARBA00004127"/>
    </source>
</evidence>
<dbReference type="Proteomes" id="UP000261540">
    <property type="component" value="Unplaced"/>
</dbReference>
<dbReference type="Ensembl" id="ENSPKIT00000009825.1">
    <property type="protein sequence ID" value="ENSPKIP00000029034.1"/>
    <property type="gene ID" value="ENSPKIG00000010428.1"/>
</dbReference>
<evidence type="ECO:0000313" key="9">
    <source>
        <dbReference type="Ensembl" id="ENSPKIP00000029034.1"/>
    </source>
</evidence>
<dbReference type="PANTHER" id="PTHR12479">
    <property type="entry name" value="LYSOSOMAL-ASSOCIATED TRANSMEMBRANE PROTEIN"/>
    <property type="match status" value="1"/>
</dbReference>
<dbReference type="STRING" id="1676925.ENSPKIP00000029034"/>
<dbReference type="Pfam" id="PF03821">
    <property type="entry name" value="Mtp"/>
    <property type="match status" value="2"/>
</dbReference>
<evidence type="ECO:0000256" key="6">
    <source>
        <dbReference type="ARBA" id="ARBA00023136"/>
    </source>
</evidence>